<dbReference type="PANTHER" id="PTHR16228:SF25">
    <property type="entry name" value="SOLUTE CARRIER FAMILY 41 MEMBER 2"/>
    <property type="match status" value="1"/>
</dbReference>
<evidence type="ECO:0000256" key="13">
    <source>
        <dbReference type="ARBA" id="ARBA00036243"/>
    </source>
</evidence>
<feature type="transmembrane region" description="Helical" evidence="17">
    <location>
        <begin position="214"/>
        <end position="232"/>
    </location>
</feature>
<evidence type="ECO:0000256" key="16">
    <source>
        <dbReference type="ARBA" id="ARBA00046252"/>
    </source>
</evidence>
<sequence length="312" mass="33806">FFSPVFPKVESFYGAQPGSKSCSNMVNCFQHPSFTFCYFILISSCLGSSLGIVVVGVIFGSKRMGINPDNVATPLAASFGDLITLSLLFYPYVLYLVDLLYLCLIPVWMVISSKHPASHILLRSGWEPIITAMVISSIGGLILDKTVSDPNLMGIVVYAPVINGVGGNLVSVQASRISTHLHLNYSPGELPLGSRSCFNPFQTFFGSGAHHRSAQVLLLLVLPGQLIFVHIIHVIKGGLTMPSLLFTVLFLSASLTQVFLLLIVADCLVHCLWRRGKDPDSYAIPYLTALGDLLGTALLSLAFLLLWCIGDL</sequence>
<dbReference type="Pfam" id="PF01769">
    <property type="entry name" value="MgtE"/>
    <property type="match status" value="2"/>
</dbReference>
<dbReference type="SUPFAM" id="SSF161093">
    <property type="entry name" value="MgtE membrane domain-like"/>
    <property type="match status" value="2"/>
</dbReference>
<evidence type="ECO:0000313" key="20">
    <source>
        <dbReference type="Proteomes" id="UP000261500"/>
    </source>
</evidence>
<feature type="domain" description="SLC41A/MgtE integral membrane" evidence="18">
    <location>
        <begin position="160"/>
        <end position="301"/>
    </location>
</feature>
<dbReference type="AlphaFoldDB" id="A0A3B3VD76"/>
<comment type="subcellular location">
    <subcellularLocation>
        <location evidence="1">Cell membrane</location>
        <topology evidence="1">Multi-pass membrane protein</topology>
    </subcellularLocation>
    <subcellularLocation>
        <location evidence="17">Membrane</location>
        <topology evidence="17">Multi-pass membrane protein</topology>
    </subcellularLocation>
</comment>
<keyword evidence="5 17" id="KW-0812">Transmembrane</keyword>
<evidence type="ECO:0000259" key="18">
    <source>
        <dbReference type="Pfam" id="PF01769"/>
    </source>
</evidence>
<comment type="catalytic activity">
    <reaction evidence="13">
        <text>Fe(2+)(in) = Fe(2+)(out)</text>
        <dbReference type="Rhea" id="RHEA:28486"/>
        <dbReference type="ChEBI" id="CHEBI:29033"/>
    </reaction>
</comment>
<comment type="similarity">
    <text evidence="2 17">Belongs to the SLC41A transporter family.</text>
</comment>
<protein>
    <recommendedName>
        <fullName evidence="17">Solute carrier family 41 member</fullName>
    </recommendedName>
</protein>
<accession>A0A3B3VD76</accession>
<dbReference type="InterPro" id="IPR006667">
    <property type="entry name" value="SLC41_membr_dom"/>
</dbReference>
<feature type="transmembrane region" description="Helical" evidence="17">
    <location>
        <begin position="33"/>
        <end position="59"/>
    </location>
</feature>
<feature type="transmembrane region" description="Helical" evidence="17">
    <location>
        <begin position="244"/>
        <end position="264"/>
    </location>
</feature>
<dbReference type="Proteomes" id="UP000261500">
    <property type="component" value="Unplaced"/>
</dbReference>
<comment type="function">
    <text evidence="16">Acts as a plasma-membrane magnesium transporter. Can also mediate the transport of other divalent metal cations in an order of Ba(2+) &gt; Ni(2+) &gt; Co(2+) &gt; Fe(2+) &gt; Mn(2+).</text>
</comment>
<dbReference type="GO" id="GO:0030001">
    <property type="term" value="P:metal ion transport"/>
    <property type="evidence" value="ECO:0007669"/>
    <property type="project" value="UniProtKB-UniRule"/>
</dbReference>
<evidence type="ECO:0000256" key="10">
    <source>
        <dbReference type="ARBA" id="ARBA00023136"/>
    </source>
</evidence>
<keyword evidence="6" id="KW-0677">Repeat</keyword>
<keyword evidence="10 17" id="KW-0472">Membrane</keyword>
<dbReference type="Gene3D" id="1.10.357.20">
    <property type="entry name" value="SLC41 divalent cation transporters, integral membrane domain"/>
    <property type="match status" value="2"/>
</dbReference>
<dbReference type="FunFam" id="1.10.357.20:FF:000002">
    <property type="entry name" value="Solute carrier family 41, member 2"/>
    <property type="match status" value="1"/>
</dbReference>
<dbReference type="InterPro" id="IPR036739">
    <property type="entry name" value="SLC41_membr_dom_sf"/>
</dbReference>
<evidence type="ECO:0000256" key="15">
    <source>
        <dbReference type="ARBA" id="ARBA00036293"/>
    </source>
</evidence>
<evidence type="ECO:0000256" key="14">
    <source>
        <dbReference type="ARBA" id="ARBA00036245"/>
    </source>
</evidence>
<feature type="transmembrane region" description="Helical" evidence="17">
    <location>
        <begin position="125"/>
        <end position="143"/>
    </location>
</feature>
<proteinExistence type="inferred from homology"/>
<keyword evidence="4" id="KW-1003">Cell membrane</keyword>
<keyword evidence="20" id="KW-1185">Reference proteome</keyword>
<comment type="catalytic activity">
    <reaction evidence="15">
        <text>Ni(2+)(in) = Ni(2+)(out)</text>
        <dbReference type="Rhea" id="RHEA:29831"/>
        <dbReference type="ChEBI" id="CHEBI:49786"/>
    </reaction>
</comment>
<comment type="catalytic activity">
    <reaction evidence="14">
        <text>Co(2+)(in) = Co(2+)(out)</text>
        <dbReference type="Rhea" id="RHEA:28578"/>
        <dbReference type="ChEBI" id="CHEBI:48828"/>
    </reaction>
</comment>
<evidence type="ECO:0000256" key="3">
    <source>
        <dbReference type="ARBA" id="ARBA00022448"/>
    </source>
</evidence>
<comment type="catalytic activity">
    <reaction evidence="12">
        <text>Mn(2+)(in) = Mn(2+)(out)</text>
        <dbReference type="Rhea" id="RHEA:28699"/>
        <dbReference type="ChEBI" id="CHEBI:29035"/>
    </reaction>
</comment>
<evidence type="ECO:0000256" key="7">
    <source>
        <dbReference type="ARBA" id="ARBA00022842"/>
    </source>
</evidence>
<dbReference type="Ensembl" id="ENSPLAT00000007254.1">
    <property type="protein sequence ID" value="ENSPLAP00000022917.1"/>
    <property type="gene ID" value="ENSPLAG00000000166.1"/>
</dbReference>
<evidence type="ECO:0000256" key="6">
    <source>
        <dbReference type="ARBA" id="ARBA00022737"/>
    </source>
</evidence>
<comment type="caution">
    <text evidence="17">Lacks conserved residue(s) required for the propagation of feature annotation.</text>
</comment>
<feature type="transmembrane region" description="Helical" evidence="17">
    <location>
        <begin position="284"/>
        <end position="309"/>
    </location>
</feature>
<reference evidence="19" key="2">
    <citation type="submission" date="2025-09" db="UniProtKB">
        <authorList>
            <consortium name="Ensembl"/>
        </authorList>
    </citation>
    <scope>IDENTIFICATION</scope>
</reference>
<keyword evidence="7 17" id="KW-0460">Magnesium</keyword>
<comment type="function">
    <text evidence="17">Acts as a magnesium transporter.</text>
</comment>
<dbReference type="STRING" id="48699.ENSPLAP00000022917"/>
<evidence type="ECO:0000256" key="2">
    <source>
        <dbReference type="ARBA" id="ARBA00009749"/>
    </source>
</evidence>
<reference evidence="19" key="1">
    <citation type="submission" date="2025-08" db="UniProtKB">
        <authorList>
            <consortium name="Ensembl"/>
        </authorList>
    </citation>
    <scope>IDENTIFICATION</scope>
</reference>
<evidence type="ECO:0000256" key="8">
    <source>
        <dbReference type="ARBA" id="ARBA00022989"/>
    </source>
</evidence>
<dbReference type="InterPro" id="IPR045349">
    <property type="entry name" value="SLC41A1-3"/>
</dbReference>
<evidence type="ECO:0000313" key="19">
    <source>
        <dbReference type="Ensembl" id="ENSPLAP00000022917.1"/>
    </source>
</evidence>
<feature type="transmembrane region" description="Helical" evidence="17">
    <location>
        <begin position="95"/>
        <end position="113"/>
    </location>
</feature>
<dbReference type="GeneTree" id="ENSGT00950000183042"/>
<evidence type="ECO:0000256" key="4">
    <source>
        <dbReference type="ARBA" id="ARBA00022475"/>
    </source>
</evidence>
<evidence type="ECO:0000256" key="17">
    <source>
        <dbReference type="RuleBase" id="RU369007"/>
    </source>
</evidence>
<dbReference type="GO" id="GO:0022890">
    <property type="term" value="F:inorganic cation transmembrane transporter activity"/>
    <property type="evidence" value="ECO:0007669"/>
    <property type="project" value="UniProtKB-UniRule"/>
</dbReference>
<keyword evidence="9 17" id="KW-0406">Ion transport</keyword>
<dbReference type="GO" id="GO:0005886">
    <property type="term" value="C:plasma membrane"/>
    <property type="evidence" value="ECO:0007669"/>
    <property type="project" value="UniProtKB-SubCell"/>
</dbReference>
<comment type="catalytic activity">
    <reaction evidence="11">
        <text>Mg(2+)(in) = Mg(2+)(out)</text>
        <dbReference type="Rhea" id="RHEA:29827"/>
        <dbReference type="ChEBI" id="CHEBI:18420"/>
    </reaction>
</comment>
<name>A0A3B3VD76_9TELE</name>
<dbReference type="GO" id="GO:0008324">
    <property type="term" value="F:monoatomic cation transmembrane transporter activity"/>
    <property type="evidence" value="ECO:0007669"/>
    <property type="project" value="UniProtKB-UniRule"/>
</dbReference>
<evidence type="ECO:0000256" key="1">
    <source>
        <dbReference type="ARBA" id="ARBA00004651"/>
    </source>
</evidence>
<organism evidence="19 20">
    <name type="scientific">Poecilia latipinna</name>
    <name type="common">sailfin molly</name>
    <dbReference type="NCBI Taxonomy" id="48699"/>
    <lineage>
        <taxon>Eukaryota</taxon>
        <taxon>Metazoa</taxon>
        <taxon>Chordata</taxon>
        <taxon>Craniata</taxon>
        <taxon>Vertebrata</taxon>
        <taxon>Euteleostomi</taxon>
        <taxon>Actinopterygii</taxon>
        <taxon>Neopterygii</taxon>
        <taxon>Teleostei</taxon>
        <taxon>Neoteleostei</taxon>
        <taxon>Acanthomorphata</taxon>
        <taxon>Ovalentaria</taxon>
        <taxon>Atherinomorphae</taxon>
        <taxon>Cyprinodontiformes</taxon>
        <taxon>Poeciliidae</taxon>
        <taxon>Poeciliinae</taxon>
        <taxon>Poecilia</taxon>
    </lineage>
</organism>
<feature type="domain" description="SLC41A/MgtE integral membrane" evidence="18">
    <location>
        <begin position="33"/>
        <end position="89"/>
    </location>
</feature>
<evidence type="ECO:0000256" key="11">
    <source>
        <dbReference type="ARBA" id="ARBA00034269"/>
    </source>
</evidence>
<evidence type="ECO:0000256" key="5">
    <source>
        <dbReference type="ARBA" id="ARBA00022692"/>
    </source>
</evidence>
<keyword evidence="3 17" id="KW-0813">Transport</keyword>
<evidence type="ECO:0000256" key="9">
    <source>
        <dbReference type="ARBA" id="ARBA00023065"/>
    </source>
</evidence>
<dbReference type="PANTHER" id="PTHR16228">
    <property type="entry name" value="DIVALENT CATION TRANSPORTER SOLUTE CARRIER FAMILY 41"/>
    <property type="match status" value="1"/>
</dbReference>
<evidence type="ECO:0000256" key="12">
    <source>
        <dbReference type="ARBA" id="ARBA00036173"/>
    </source>
</evidence>
<keyword evidence="8 17" id="KW-1133">Transmembrane helix</keyword>